<dbReference type="Proteomes" id="UP000251314">
    <property type="component" value="Unassembled WGS sequence"/>
</dbReference>
<sequence>MIKGATEALQTALEGAMVVWMEKVTSVAKKTVNKSDARRPQLETEENKPDAVKTDCRVEKRRQVLRARNQTISIDAYSLKRNWICWNGVNKE</sequence>
<dbReference type="AlphaFoldDB" id="A0A329RT85"/>
<comment type="caution">
    <text evidence="2">The sequence shown here is derived from an EMBL/GenBank/DDBJ whole genome shotgun (WGS) entry which is preliminary data.</text>
</comment>
<reference evidence="2 3" key="1">
    <citation type="submission" date="2018-01" db="EMBL/GenBank/DDBJ databases">
        <title>Draft genome of the strawberry crown rot pathogen Phytophthora cactorum.</title>
        <authorList>
            <person name="Armitage A.D."/>
            <person name="Lysoe E."/>
            <person name="Nellist C.F."/>
            <person name="Harrison R.J."/>
            <person name="Brurberg M.B."/>
        </authorList>
    </citation>
    <scope>NUCLEOTIDE SEQUENCE [LARGE SCALE GENOMIC DNA]</scope>
    <source>
        <strain evidence="2 3">10300</strain>
    </source>
</reference>
<feature type="compositionally biased region" description="Basic and acidic residues" evidence="1">
    <location>
        <begin position="33"/>
        <end position="53"/>
    </location>
</feature>
<evidence type="ECO:0000256" key="1">
    <source>
        <dbReference type="SAM" id="MobiDB-lite"/>
    </source>
</evidence>
<name>A0A329RT85_9STRA</name>
<proteinExistence type="predicted"/>
<keyword evidence="3" id="KW-1185">Reference proteome</keyword>
<dbReference type="VEuPathDB" id="FungiDB:PC110_g15668"/>
<protein>
    <submittedName>
        <fullName evidence="2">Uncharacterized protein</fullName>
    </submittedName>
</protein>
<organism evidence="2 3">
    <name type="scientific">Phytophthora cactorum</name>
    <dbReference type="NCBI Taxonomy" id="29920"/>
    <lineage>
        <taxon>Eukaryota</taxon>
        <taxon>Sar</taxon>
        <taxon>Stramenopiles</taxon>
        <taxon>Oomycota</taxon>
        <taxon>Peronosporomycetes</taxon>
        <taxon>Peronosporales</taxon>
        <taxon>Peronosporaceae</taxon>
        <taxon>Phytophthora</taxon>
    </lineage>
</organism>
<accession>A0A329RT85</accession>
<feature type="region of interest" description="Disordered" evidence="1">
    <location>
        <begin position="30"/>
        <end position="53"/>
    </location>
</feature>
<evidence type="ECO:0000313" key="2">
    <source>
        <dbReference type="EMBL" id="RAW27934.1"/>
    </source>
</evidence>
<dbReference type="EMBL" id="MJFZ01000525">
    <property type="protein sequence ID" value="RAW27934.1"/>
    <property type="molecule type" value="Genomic_DNA"/>
</dbReference>
<evidence type="ECO:0000313" key="3">
    <source>
        <dbReference type="Proteomes" id="UP000251314"/>
    </source>
</evidence>
<gene>
    <name evidence="2" type="ORF">PC110_g15668</name>
</gene>